<evidence type="ECO:0000256" key="2">
    <source>
        <dbReference type="SAM" id="SignalP"/>
    </source>
</evidence>
<reference evidence="3 4" key="1">
    <citation type="submission" date="2019-09" db="EMBL/GenBank/DDBJ databases">
        <title>Distinct polysaccharide growth profiles of human intestinal Prevotella copri isolates.</title>
        <authorList>
            <person name="Fehlner-Peach H."/>
            <person name="Magnabosco C."/>
            <person name="Raghavan V."/>
            <person name="Scher J.U."/>
            <person name="Tett A."/>
            <person name="Cox L.M."/>
            <person name="Gottsegen C."/>
            <person name="Watters A."/>
            <person name="Wiltshire- Gordon J.D."/>
            <person name="Segata N."/>
            <person name="Bonneau R."/>
            <person name="Littman D.R."/>
        </authorList>
    </citation>
    <scope>NUCLEOTIDE SEQUENCE [LARGE SCALE GENOMIC DNA]</scope>
    <source>
        <strain evidence="4">iA622</strain>
    </source>
</reference>
<evidence type="ECO:0000313" key="4">
    <source>
        <dbReference type="Proteomes" id="UP000480425"/>
    </source>
</evidence>
<organism evidence="3 4">
    <name type="scientific">Segatella copri</name>
    <dbReference type="NCBI Taxonomy" id="165179"/>
    <lineage>
        <taxon>Bacteria</taxon>
        <taxon>Pseudomonadati</taxon>
        <taxon>Bacteroidota</taxon>
        <taxon>Bacteroidia</taxon>
        <taxon>Bacteroidales</taxon>
        <taxon>Prevotellaceae</taxon>
        <taxon>Segatella</taxon>
    </lineage>
</organism>
<comment type="caution">
    <text evidence="3">The sequence shown here is derived from an EMBL/GenBank/DDBJ whole genome shotgun (WGS) entry which is preliminary data.</text>
</comment>
<evidence type="ECO:0000313" key="3">
    <source>
        <dbReference type="EMBL" id="MQN79522.1"/>
    </source>
</evidence>
<protein>
    <submittedName>
        <fullName evidence="3">Uncharacterized protein</fullName>
    </submittedName>
</protein>
<feature type="region of interest" description="Disordered" evidence="1">
    <location>
        <begin position="175"/>
        <end position="218"/>
    </location>
</feature>
<keyword evidence="2" id="KW-0732">Signal</keyword>
<evidence type="ECO:0000256" key="1">
    <source>
        <dbReference type="SAM" id="MobiDB-lite"/>
    </source>
</evidence>
<dbReference type="AlphaFoldDB" id="A0A6G1TW39"/>
<dbReference type="RefSeq" id="WP_153121847.1">
    <property type="nucleotide sequence ID" value="NZ_VZCB01000006.1"/>
</dbReference>
<sequence>MKMNIRKLALAAMVMAVGVSSMANAAKNDPKTAYIFGFASSFNDSTVYITGVQQVDSAYFVGKANFLVSRDNYSFQLRDYLEQQGAGYRTCAVIYDINKKKAEKKWLKLYSKYTRKPKAQRLKSGEKPKDLPTPWLVKTIEKEDFHFVGIAPTSFEEPKTKAEIKAEKLQAKAEAKKHKADLKKQKQKIKQANAELKKAKAEAKLEKKMQKKMQKEKK</sequence>
<dbReference type="OrthoDB" id="1081826at2"/>
<feature type="compositionally biased region" description="Basic residues" evidence="1">
    <location>
        <begin position="209"/>
        <end position="218"/>
    </location>
</feature>
<dbReference type="EMBL" id="VZCB01000006">
    <property type="protein sequence ID" value="MQN79522.1"/>
    <property type="molecule type" value="Genomic_DNA"/>
</dbReference>
<feature type="chain" id="PRO_5026035029" evidence="2">
    <location>
        <begin position="26"/>
        <end position="218"/>
    </location>
</feature>
<dbReference type="Proteomes" id="UP000480425">
    <property type="component" value="Unassembled WGS sequence"/>
</dbReference>
<name>A0A6G1TW39_9BACT</name>
<feature type="signal peptide" evidence="2">
    <location>
        <begin position="1"/>
        <end position="25"/>
    </location>
</feature>
<gene>
    <name evidence="3" type="ORF">F7D73_00795</name>
</gene>
<feature type="compositionally biased region" description="Basic and acidic residues" evidence="1">
    <location>
        <begin position="195"/>
        <end position="208"/>
    </location>
</feature>
<feature type="compositionally biased region" description="Basic residues" evidence="1">
    <location>
        <begin position="175"/>
        <end position="189"/>
    </location>
</feature>
<accession>A0A6G1TW39</accession>
<proteinExistence type="predicted"/>